<dbReference type="InterPro" id="IPR052536">
    <property type="entry name" value="ABC-4_Integral_Memb_Prot"/>
</dbReference>
<keyword evidence="6" id="KW-0813">Transport</keyword>
<evidence type="ECO:0000256" key="1">
    <source>
        <dbReference type="ARBA" id="ARBA00004651"/>
    </source>
</evidence>
<reference evidence="8 9" key="1">
    <citation type="submission" date="2022-06" db="EMBL/GenBank/DDBJ databases">
        <title>Isolation of gut microbiota from human fecal samples.</title>
        <authorList>
            <person name="Pamer E.G."/>
            <person name="Barat B."/>
            <person name="Waligurski E."/>
            <person name="Medina S."/>
            <person name="Paddock L."/>
            <person name="Mostad J."/>
        </authorList>
    </citation>
    <scope>NUCLEOTIDE SEQUENCE [LARGE SCALE GENOMIC DNA]</scope>
    <source>
        <strain evidence="8 9">SL.3.17</strain>
    </source>
</reference>
<feature type="transmembrane region" description="Helical" evidence="6">
    <location>
        <begin position="17"/>
        <end position="34"/>
    </location>
</feature>
<dbReference type="PIRSF" id="PIRSF018968">
    <property type="entry name" value="ABC_permease_BceB"/>
    <property type="match status" value="1"/>
</dbReference>
<organism evidence="8 9">
    <name type="scientific">Anaerovorax odorimutans</name>
    <dbReference type="NCBI Taxonomy" id="109327"/>
    <lineage>
        <taxon>Bacteria</taxon>
        <taxon>Bacillati</taxon>
        <taxon>Bacillota</taxon>
        <taxon>Clostridia</taxon>
        <taxon>Peptostreptococcales</taxon>
        <taxon>Anaerovoracaceae</taxon>
        <taxon>Anaerovorax</taxon>
    </lineage>
</organism>
<feature type="transmembrane region" description="Helical" evidence="6">
    <location>
        <begin position="151"/>
        <end position="170"/>
    </location>
</feature>
<dbReference type="Pfam" id="PF02687">
    <property type="entry name" value="FtsX"/>
    <property type="match status" value="1"/>
</dbReference>
<dbReference type="PANTHER" id="PTHR46795">
    <property type="entry name" value="ABC TRANSPORTER PERMEASE-RELATED-RELATED"/>
    <property type="match status" value="1"/>
</dbReference>
<feature type="domain" description="ABC3 transporter permease C-terminal" evidence="7">
    <location>
        <begin position="60"/>
        <end position="170"/>
    </location>
</feature>
<dbReference type="RefSeq" id="WP_256133161.1">
    <property type="nucleotide sequence ID" value="NZ_JANFXK010000018.1"/>
</dbReference>
<evidence type="ECO:0000256" key="5">
    <source>
        <dbReference type="ARBA" id="ARBA00023136"/>
    </source>
</evidence>
<dbReference type="PANTHER" id="PTHR46795:SF3">
    <property type="entry name" value="ABC TRANSPORTER PERMEASE"/>
    <property type="match status" value="1"/>
</dbReference>
<evidence type="ECO:0000256" key="2">
    <source>
        <dbReference type="ARBA" id="ARBA00022475"/>
    </source>
</evidence>
<evidence type="ECO:0000259" key="7">
    <source>
        <dbReference type="Pfam" id="PF02687"/>
    </source>
</evidence>
<dbReference type="Proteomes" id="UP001524502">
    <property type="component" value="Unassembled WGS sequence"/>
</dbReference>
<dbReference type="InterPro" id="IPR003838">
    <property type="entry name" value="ABC3_permease_C"/>
</dbReference>
<proteinExistence type="inferred from homology"/>
<gene>
    <name evidence="8" type="ORF">NE619_14635</name>
</gene>
<keyword evidence="4 6" id="KW-1133">Transmembrane helix</keyword>
<keyword evidence="9" id="KW-1185">Reference proteome</keyword>
<protein>
    <submittedName>
        <fullName evidence="8">ABC transporter permease</fullName>
    </submittedName>
</protein>
<feature type="transmembrane region" description="Helical" evidence="6">
    <location>
        <begin position="203"/>
        <end position="221"/>
    </location>
</feature>
<dbReference type="InterPro" id="IPR027022">
    <property type="entry name" value="ABC_permease_BceB-typ"/>
</dbReference>
<comment type="similarity">
    <text evidence="6">Belongs to the ABC-4 integral membrane protein family.</text>
</comment>
<feature type="transmembrane region" description="Helical" evidence="6">
    <location>
        <begin position="111"/>
        <end position="139"/>
    </location>
</feature>
<dbReference type="EMBL" id="JANFXK010000018">
    <property type="protein sequence ID" value="MCQ4637970.1"/>
    <property type="molecule type" value="Genomic_DNA"/>
</dbReference>
<feature type="transmembrane region" description="Helical" evidence="6">
    <location>
        <begin position="613"/>
        <end position="633"/>
    </location>
</feature>
<feature type="transmembrane region" description="Helical" evidence="6">
    <location>
        <begin position="284"/>
        <end position="306"/>
    </location>
</feature>
<keyword evidence="3 6" id="KW-0812">Transmembrane</keyword>
<feature type="transmembrane region" description="Helical" evidence="6">
    <location>
        <begin position="54"/>
        <end position="77"/>
    </location>
</feature>
<keyword evidence="5 6" id="KW-0472">Membrane</keyword>
<sequence>MLSKLAARNARRSMRDYLIYLVTMAAIAALMFAFDSMIFSEDILKLYVQGGGMMAAMIAIATFFIIFIIAWLIHYMIRFMLEKRSREFGTYMLLGMKKKEISKLFIRENGLLGIVAFLLGILPGIFLQQVLTVIFYSIYGRQYHLSVHVSGWGFLLTICLYGLVYFFALLRNKRQFKKMNIHDLIYLDKQNEKLHEKTRKASSVWFIVSLIYFVIFAVFLFTGEFTLANVWPMIAVLIVCVYLFYVGFSGMAVSYIERKGKRVYKGSNLFLFRQMASKIKTMRFTMGTLTILFTAALIGCSVAMMFGDFQQRELDAELPFDVIVFSDQTNDDFTAQREVLEKETKVKDQMIYRIYENGSTAANDYLYENLPYFQQTKPLKEKYPDEGENELFDYDTYMKLSDYNKLRHMLGFSKVSLDEDQYLIQTKERIRDTMEGFAEEKPLRAGEKELSCKGISTIPFSQSGENGADYLLVVPDSAAASMKPFYSLMAVDIVGKAPNGLQEKLAKTQNYEDEDTSRMNMRITWGFGTNQVVTMADTVLVQTNLLEQTRFIITAVCYPLFYISIVFLCVAMTILSVQQLGDAAKYKFRYQVLSKLGLNEKEIDKVVLKQLSIYYLCPVLVAAVMSGVISVFASHKFIFYTGINTPVLFYYGISLAFFMGVYLIYFIATYIEFRRNIWSGR</sequence>
<evidence type="ECO:0000256" key="4">
    <source>
        <dbReference type="ARBA" id="ARBA00022989"/>
    </source>
</evidence>
<feature type="transmembrane region" description="Helical" evidence="6">
    <location>
        <begin position="551"/>
        <end position="577"/>
    </location>
</feature>
<evidence type="ECO:0000256" key="3">
    <source>
        <dbReference type="ARBA" id="ARBA00022692"/>
    </source>
</evidence>
<comment type="caution">
    <text evidence="8">The sequence shown here is derived from an EMBL/GenBank/DDBJ whole genome shotgun (WGS) entry which is preliminary data.</text>
</comment>
<feature type="transmembrane region" description="Helical" evidence="6">
    <location>
        <begin position="233"/>
        <end position="256"/>
    </location>
</feature>
<evidence type="ECO:0000313" key="8">
    <source>
        <dbReference type="EMBL" id="MCQ4637970.1"/>
    </source>
</evidence>
<evidence type="ECO:0000256" key="6">
    <source>
        <dbReference type="PIRNR" id="PIRNR018968"/>
    </source>
</evidence>
<evidence type="ECO:0000313" key="9">
    <source>
        <dbReference type="Proteomes" id="UP001524502"/>
    </source>
</evidence>
<accession>A0ABT1RRY2</accession>
<comment type="subcellular location">
    <subcellularLocation>
        <location evidence="1 6">Cell membrane</location>
        <topology evidence="1 6">Multi-pass membrane protein</topology>
    </subcellularLocation>
</comment>
<name>A0ABT1RRY2_9FIRM</name>
<feature type="transmembrane region" description="Helical" evidence="6">
    <location>
        <begin position="648"/>
        <end position="671"/>
    </location>
</feature>
<keyword evidence="2 6" id="KW-1003">Cell membrane</keyword>